<reference evidence="2" key="2">
    <citation type="submission" date="2023-03" db="EMBL/GenBank/DDBJ databases">
        <authorList>
            <person name="Inwood S.N."/>
            <person name="Skelly J.G."/>
            <person name="Guhlin J."/>
            <person name="Harrop T.W.R."/>
            <person name="Goldson S.G."/>
            <person name="Dearden P.K."/>
        </authorList>
    </citation>
    <scope>NUCLEOTIDE SEQUENCE</scope>
    <source>
        <strain evidence="2">Lincoln</strain>
        <tissue evidence="2">Whole body</tissue>
    </source>
</reference>
<dbReference type="Proteomes" id="UP001168972">
    <property type="component" value="Unassembled WGS sequence"/>
</dbReference>
<dbReference type="GO" id="GO:0043517">
    <property type="term" value="P:positive regulation of DNA damage response, signal transduction by p53 class mediator"/>
    <property type="evidence" value="ECO:0007669"/>
    <property type="project" value="InterPro"/>
</dbReference>
<reference evidence="2" key="1">
    <citation type="journal article" date="2023" name="bioRxiv">
        <title>Scaffold-level genome assemblies of two parasitoid biocontrol wasps reveal the parthenogenesis mechanism and an associated novel virus.</title>
        <authorList>
            <person name="Inwood S."/>
            <person name="Skelly J."/>
            <person name="Guhlin J."/>
            <person name="Harrop T."/>
            <person name="Goldson S."/>
            <person name="Dearden P."/>
        </authorList>
    </citation>
    <scope>NUCLEOTIDE SEQUENCE</scope>
    <source>
        <strain evidence="2">Lincoln</strain>
        <tissue evidence="2">Whole body</tissue>
    </source>
</reference>
<sequence length="172" mass="19815">MVLCGVDCIEKVSKYLEVPVKNLHLSINNVVAADDLIKSQTIEGFCTIVQELAKKSNYPDMLGNDKLTLAIIKQWLEYAIVNINYADNSTNAKRILKELNMSLRDNTFITGTSKTVADVVIYYALHSIMNELTHQEKAEYVNISRWFDYIQQEEKLRKNLNPINFELVHLYI</sequence>
<dbReference type="InterPro" id="IPR036282">
    <property type="entry name" value="Glutathione-S-Trfase_C_sf"/>
</dbReference>
<dbReference type="GO" id="GO:0005737">
    <property type="term" value="C:cytoplasm"/>
    <property type="evidence" value="ECO:0007669"/>
    <property type="project" value="TreeGrafter"/>
</dbReference>
<dbReference type="Gene3D" id="1.20.1050.10">
    <property type="match status" value="1"/>
</dbReference>
<dbReference type="InterPro" id="IPR042450">
    <property type="entry name" value="EEF1E1"/>
</dbReference>
<evidence type="ECO:0000313" key="3">
    <source>
        <dbReference type="Proteomes" id="UP001168972"/>
    </source>
</evidence>
<dbReference type="InterPro" id="IPR053837">
    <property type="entry name" value="AIMP3/p18_C"/>
</dbReference>
<dbReference type="GO" id="GO:0005634">
    <property type="term" value="C:nucleus"/>
    <property type="evidence" value="ECO:0007669"/>
    <property type="project" value="TreeGrafter"/>
</dbReference>
<evidence type="ECO:0000313" key="2">
    <source>
        <dbReference type="EMBL" id="KAK0180954.1"/>
    </source>
</evidence>
<dbReference type="AlphaFoldDB" id="A0AA39L0V7"/>
<dbReference type="CDD" id="cd10305">
    <property type="entry name" value="GST_C_AIMP3"/>
    <property type="match status" value="1"/>
</dbReference>
<keyword evidence="3" id="KW-1185">Reference proteome</keyword>
<dbReference type="InterPro" id="IPR053836">
    <property type="entry name" value="Arc1-like_N"/>
</dbReference>
<feature type="domain" description="Nuclear-export cofactor Arc1-like N-terminal" evidence="1">
    <location>
        <begin position="69"/>
        <end position="153"/>
    </location>
</feature>
<name>A0AA39L0V7_MICHY</name>
<accession>A0AA39L0V7</accession>
<dbReference type="PANTHER" id="PTHR44490">
    <property type="entry name" value="EUKARYOTIC TRANSLATION ELONGATION FACTOR 1 EPSILON-1"/>
    <property type="match status" value="1"/>
</dbReference>
<dbReference type="PANTHER" id="PTHR44490:SF1">
    <property type="entry name" value="EUKARYOTIC TRANSLATION ELONGATION FACTOR 1 EPSILON-1"/>
    <property type="match status" value="1"/>
</dbReference>
<dbReference type="SUPFAM" id="SSF47616">
    <property type="entry name" value="GST C-terminal domain-like"/>
    <property type="match status" value="1"/>
</dbReference>
<evidence type="ECO:0000259" key="1">
    <source>
        <dbReference type="Pfam" id="PF21972"/>
    </source>
</evidence>
<gene>
    <name evidence="2" type="ORF">PV327_003282</name>
</gene>
<protein>
    <recommendedName>
        <fullName evidence="1">Nuclear-export cofactor Arc1-like N-terminal domain-containing protein</fullName>
    </recommendedName>
</protein>
<dbReference type="Pfam" id="PF21972">
    <property type="entry name" value="Arc1p_N_like"/>
    <property type="match status" value="1"/>
</dbReference>
<organism evidence="2 3">
    <name type="scientific">Microctonus hyperodae</name>
    <name type="common">Parasitoid wasp</name>
    <dbReference type="NCBI Taxonomy" id="165561"/>
    <lineage>
        <taxon>Eukaryota</taxon>
        <taxon>Metazoa</taxon>
        <taxon>Ecdysozoa</taxon>
        <taxon>Arthropoda</taxon>
        <taxon>Hexapoda</taxon>
        <taxon>Insecta</taxon>
        <taxon>Pterygota</taxon>
        <taxon>Neoptera</taxon>
        <taxon>Endopterygota</taxon>
        <taxon>Hymenoptera</taxon>
        <taxon>Apocrita</taxon>
        <taxon>Ichneumonoidea</taxon>
        <taxon>Braconidae</taxon>
        <taxon>Euphorinae</taxon>
        <taxon>Microctonus</taxon>
    </lineage>
</organism>
<comment type="caution">
    <text evidence="2">The sequence shown here is derived from an EMBL/GenBank/DDBJ whole genome shotgun (WGS) entry which is preliminary data.</text>
</comment>
<dbReference type="EMBL" id="JAQQBR010000002">
    <property type="protein sequence ID" value="KAK0180954.1"/>
    <property type="molecule type" value="Genomic_DNA"/>
</dbReference>
<dbReference type="GO" id="GO:0017101">
    <property type="term" value="C:aminoacyl-tRNA synthetase multienzyme complex"/>
    <property type="evidence" value="ECO:0007669"/>
    <property type="project" value="InterPro"/>
</dbReference>
<proteinExistence type="predicted"/>